<dbReference type="Gene3D" id="2.160.20.10">
    <property type="entry name" value="Single-stranded right-handed beta-helix, Pectin lyase-like"/>
    <property type="match status" value="1"/>
</dbReference>
<keyword evidence="2" id="KW-1185">Reference proteome</keyword>
<comment type="caution">
    <text evidence="1">The sequence shown here is derived from an EMBL/GenBank/DDBJ whole genome shotgun (WGS) entry which is preliminary data.</text>
</comment>
<dbReference type="InterPro" id="IPR012334">
    <property type="entry name" value="Pectin_lyas_fold"/>
</dbReference>
<name>A0ABT4GQ10_9BACL</name>
<reference evidence="1 2" key="1">
    <citation type="submission" date="2022-05" db="EMBL/GenBank/DDBJ databases">
        <title>Genome Sequencing of Bee-Associated Microbes.</title>
        <authorList>
            <person name="Dunlap C."/>
        </authorList>
    </citation>
    <scope>NUCLEOTIDE SEQUENCE [LARGE SCALE GENOMIC DNA]</scope>
    <source>
        <strain evidence="1 2">NRRL B-14421</strain>
    </source>
</reference>
<protein>
    <submittedName>
        <fullName evidence="1">Uncharacterized protein</fullName>
    </submittedName>
</protein>
<sequence length="118" mass="13233">HKYGTAEAKQITFENMEIENITYMNDDNSAWMTMFIVNGNELGIGPISNVRVKNIKVYDNGKGRGSAKIQGVQGATITDVIFQNIYMPGSHKAAENLTEMNFLIQEFNSQVTILKEQN</sequence>
<dbReference type="Proteomes" id="UP001527099">
    <property type="component" value="Unassembled WGS sequence"/>
</dbReference>
<gene>
    <name evidence="1" type="ORF">M5X19_36365</name>
</gene>
<proteinExistence type="predicted"/>
<feature type="non-terminal residue" evidence="1">
    <location>
        <position position="1"/>
    </location>
</feature>
<evidence type="ECO:0000313" key="1">
    <source>
        <dbReference type="EMBL" id="MCY9698277.1"/>
    </source>
</evidence>
<evidence type="ECO:0000313" key="2">
    <source>
        <dbReference type="Proteomes" id="UP001527099"/>
    </source>
</evidence>
<dbReference type="EMBL" id="JAMDMX010000222">
    <property type="protein sequence ID" value="MCY9698277.1"/>
    <property type="molecule type" value="Genomic_DNA"/>
</dbReference>
<dbReference type="SUPFAM" id="SSF51126">
    <property type="entry name" value="Pectin lyase-like"/>
    <property type="match status" value="1"/>
</dbReference>
<accession>A0ABT4GQ10</accession>
<organism evidence="1 2">
    <name type="scientific">Paenibacillus alginolyticus</name>
    <dbReference type="NCBI Taxonomy" id="59839"/>
    <lineage>
        <taxon>Bacteria</taxon>
        <taxon>Bacillati</taxon>
        <taxon>Bacillota</taxon>
        <taxon>Bacilli</taxon>
        <taxon>Bacillales</taxon>
        <taxon>Paenibacillaceae</taxon>
        <taxon>Paenibacillus</taxon>
    </lineage>
</organism>
<dbReference type="InterPro" id="IPR011050">
    <property type="entry name" value="Pectin_lyase_fold/virulence"/>
</dbReference>